<organism evidence="1 2">
    <name type="scientific">Agrobacterium deltaense Zutra 3/1</name>
    <dbReference type="NCBI Taxonomy" id="1183427"/>
    <lineage>
        <taxon>Bacteria</taxon>
        <taxon>Pseudomonadati</taxon>
        <taxon>Pseudomonadota</taxon>
        <taxon>Alphaproteobacteria</taxon>
        <taxon>Hyphomicrobiales</taxon>
        <taxon>Rhizobiaceae</taxon>
        <taxon>Rhizobium/Agrobacterium group</taxon>
        <taxon>Agrobacterium</taxon>
    </lineage>
</organism>
<gene>
    <name evidence="1" type="ORF">AGR7C_Lc100132</name>
</gene>
<accession>A0A1S7QTI0</accession>
<dbReference type="AlphaFoldDB" id="A0A1S7QTI0"/>
<dbReference type="Proteomes" id="UP000191987">
    <property type="component" value="Unassembled WGS sequence"/>
</dbReference>
<evidence type="ECO:0000313" key="1">
    <source>
        <dbReference type="EMBL" id="CUX41447.1"/>
    </source>
</evidence>
<name>A0A1S7QTI0_9HYPH</name>
<sequence length="183" mass="19847">MSLDKISAPQKTAEEIEKLKVEYNIADFFGLADWATFEAGILKGLKAAADFVRNAPSTPVDEMQSSADLLILVKLFSDTLQYYIRRDEKTGDSEGAALKRNTLGIVMNAIAKAEGASELSMLETHLKSLVISHPEKALLASIDDYSRTWFVAELTSVASGRVPLTEIEAMVSQHLMPAKGGAA</sequence>
<dbReference type="EMBL" id="FBWG01000028">
    <property type="protein sequence ID" value="CUX41447.1"/>
    <property type="molecule type" value="Genomic_DNA"/>
</dbReference>
<protein>
    <submittedName>
        <fullName evidence="1">Uncharacterized protein</fullName>
    </submittedName>
</protein>
<reference evidence="1 2" key="1">
    <citation type="submission" date="2016-01" db="EMBL/GenBank/DDBJ databases">
        <authorList>
            <person name="Oliw E.H."/>
        </authorList>
    </citation>
    <scope>NUCLEOTIDE SEQUENCE [LARGE SCALE GENOMIC DNA]</scope>
    <source>
        <strain evidence="1 2">Zutra 3-1</strain>
    </source>
</reference>
<proteinExistence type="predicted"/>
<evidence type="ECO:0000313" key="2">
    <source>
        <dbReference type="Proteomes" id="UP000191987"/>
    </source>
</evidence>
<dbReference type="RefSeq" id="WP_080819456.1">
    <property type="nucleotide sequence ID" value="NZ_LT009749.1"/>
</dbReference>